<dbReference type="Proteomes" id="UP000196053">
    <property type="component" value="Chromosome I"/>
</dbReference>
<evidence type="ECO:0000313" key="1">
    <source>
        <dbReference type="EMBL" id="CUH92228.1"/>
    </source>
</evidence>
<protein>
    <recommendedName>
        <fullName evidence="3">Terpene cyclase/mutase family protein</fullName>
    </recommendedName>
</protein>
<reference evidence="2" key="1">
    <citation type="submission" date="2015-09" db="EMBL/GenBank/DDBJ databases">
        <authorList>
            <person name="Wibberg D."/>
        </authorList>
    </citation>
    <scope>NUCLEOTIDE SEQUENCE [LARGE SCALE GENOMIC DNA]</scope>
    <source>
        <strain evidence="2">SD1D</strain>
    </source>
</reference>
<evidence type="ECO:0000313" key="2">
    <source>
        <dbReference type="Proteomes" id="UP000196053"/>
    </source>
</evidence>
<evidence type="ECO:0008006" key="3">
    <source>
        <dbReference type="Google" id="ProtNLM"/>
    </source>
</evidence>
<keyword evidence="2" id="KW-1185">Reference proteome</keyword>
<dbReference type="KEGG" id="hsd:SD1D_0680"/>
<name>A0A0K8J4J5_9FIRM</name>
<accession>A0A0K8J4J5</accession>
<dbReference type="EMBL" id="LN879430">
    <property type="protein sequence ID" value="CUH92228.1"/>
    <property type="molecule type" value="Genomic_DNA"/>
</dbReference>
<sequence length="288" mass="33272">MNFDKAADFIWTNGRLLERRIFEYAFFQGSESAVLNALKAYQNDDGGFGHGLEPDLRAPHSHPLYIEFALRILYELNIRDSDLAYKVCEYISKHADFKKGIPAIYPSSSKYPRAIHWENPQSVEPSFSRLTGLVGLLSWQGINHPWLDKAINVCLSNIRTNKYDDSHTILNAFCLLESLPQTSEIEDLYNKLSQELLHCNFFNMTPSNNYGLTPLDFSPYPYSYCRRIFSDTIINKHLDDLEAKQAADGGWEIQWEAPGNMAKLEWRAYRTLKSLLLLKEYKRLEGKD</sequence>
<dbReference type="InterPro" id="IPR008930">
    <property type="entry name" value="Terpenoid_cyclase/PrenylTrfase"/>
</dbReference>
<gene>
    <name evidence="1" type="ORF">SD1D_0680</name>
</gene>
<dbReference type="AlphaFoldDB" id="A0A0K8J4J5"/>
<proteinExistence type="predicted"/>
<organism evidence="1 2">
    <name type="scientific">Herbinix luporum</name>
    <dbReference type="NCBI Taxonomy" id="1679721"/>
    <lineage>
        <taxon>Bacteria</taxon>
        <taxon>Bacillati</taxon>
        <taxon>Bacillota</taxon>
        <taxon>Clostridia</taxon>
        <taxon>Lachnospirales</taxon>
        <taxon>Lachnospiraceae</taxon>
        <taxon>Herbinix</taxon>
    </lineage>
</organism>
<dbReference type="RefSeq" id="WP_058257613.1">
    <property type="nucleotide sequence ID" value="NZ_DUPS01000048.1"/>
</dbReference>
<dbReference type="OrthoDB" id="3286086at2"/>
<dbReference type="SUPFAM" id="SSF48239">
    <property type="entry name" value="Terpenoid cyclases/Protein prenyltransferases"/>
    <property type="match status" value="1"/>
</dbReference>